<dbReference type="OrthoDB" id="9800872at2"/>
<feature type="domain" description="Rhodanese" evidence="1">
    <location>
        <begin position="24"/>
        <end position="111"/>
    </location>
</feature>
<dbReference type="EMBL" id="BKAL01000002">
    <property type="protein sequence ID" value="GEP68026.1"/>
    <property type="molecule type" value="Genomic_DNA"/>
</dbReference>
<protein>
    <submittedName>
        <fullName evidence="2">Sulfurtransferase</fullName>
    </submittedName>
</protein>
<dbReference type="Proteomes" id="UP000321798">
    <property type="component" value="Unassembled WGS sequence"/>
</dbReference>
<proteinExistence type="predicted"/>
<evidence type="ECO:0000259" key="1">
    <source>
        <dbReference type="PROSITE" id="PS50206"/>
    </source>
</evidence>
<name>A0A512PA40_9CELL</name>
<dbReference type="SUPFAM" id="SSF52821">
    <property type="entry name" value="Rhodanese/Cell cycle control phosphatase"/>
    <property type="match status" value="1"/>
</dbReference>
<sequence>MFGRGEDDGRLPASVDAARALELVRGGAAVLDVRERSEWKTGHAPQAVHVPLGEIDTAPRRLRQGAPVVVMCASGIRSRSAAKRLRGLGYDATSLSGGIAAWQRAGGAVRR</sequence>
<dbReference type="PANTHER" id="PTHR43031:SF1">
    <property type="entry name" value="PYRIDINE NUCLEOTIDE-DISULPHIDE OXIDOREDUCTASE"/>
    <property type="match status" value="1"/>
</dbReference>
<dbReference type="InterPro" id="IPR001763">
    <property type="entry name" value="Rhodanese-like_dom"/>
</dbReference>
<dbReference type="AlphaFoldDB" id="A0A512PA40"/>
<dbReference type="CDD" id="cd00158">
    <property type="entry name" value="RHOD"/>
    <property type="match status" value="1"/>
</dbReference>
<keyword evidence="2" id="KW-0808">Transferase</keyword>
<gene>
    <name evidence="2" type="ORF">CSO01_07410</name>
</gene>
<dbReference type="PANTHER" id="PTHR43031">
    <property type="entry name" value="FAD-DEPENDENT OXIDOREDUCTASE"/>
    <property type="match status" value="1"/>
</dbReference>
<comment type="caution">
    <text evidence="2">The sequence shown here is derived from an EMBL/GenBank/DDBJ whole genome shotgun (WGS) entry which is preliminary data.</text>
</comment>
<dbReference type="InterPro" id="IPR050229">
    <property type="entry name" value="GlpE_sulfurtransferase"/>
</dbReference>
<dbReference type="PROSITE" id="PS50206">
    <property type="entry name" value="RHODANESE_3"/>
    <property type="match status" value="1"/>
</dbReference>
<accession>A0A512PA40</accession>
<organism evidence="2 3">
    <name type="scientific">Cellulomonas soli</name>
    <dbReference type="NCBI Taxonomy" id="931535"/>
    <lineage>
        <taxon>Bacteria</taxon>
        <taxon>Bacillati</taxon>
        <taxon>Actinomycetota</taxon>
        <taxon>Actinomycetes</taxon>
        <taxon>Micrococcales</taxon>
        <taxon>Cellulomonadaceae</taxon>
        <taxon>Cellulomonas</taxon>
    </lineage>
</organism>
<dbReference type="Gene3D" id="3.40.250.10">
    <property type="entry name" value="Rhodanese-like domain"/>
    <property type="match status" value="1"/>
</dbReference>
<keyword evidence="3" id="KW-1185">Reference proteome</keyword>
<reference evidence="2 3" key="1">
    <citation type="submission" date="2019-07" db="EMBL/GenBank/DDBJ databases">
        <title>Whole genome shotgun sequence of Cellulomonas soli NBRC 109434.</title>
        <authorList>
            <person name="Hosoyama A."/>
            <person name="Uohara A."/>
            <person name="Ohji S."/>
            <person name="Ichikawa N."/>
        </authorList>
    </citation>
    <scope>NUCLEOTIDE SEQUENCE [LARGE SCALE GENOMIC DNA]</scope>
    <source>
        <strain evidence="2 3">NBRC 109434</strain>
    </source>
</reference>
<dbReference type="GO" id="GO:0016740">
    <property type="term" value="F:transferase activity"/>
    <property type="evidence" value="ECO:0007669"/>
    <property type="project" value="UniProtKB-KW"/>
</dbReference>
<dbReference type="Pfam" id="PF00581">
    <property type="entry name" value="Rhodanese"/>
    <property type="match status" value="1"/>
</dbReference>
<dbReference type="SMART" id="SM00450">
    <property type="entry name" value="RHOD"/>
    <property type="match status" value="1"/>
</dbReference>
<evidence type="ECO:0000313" key="3">
    <source>
        <dbReference type="Proteomes" id="UP000321798"/>
    </source>
</evidence>
<dbReference type="InterPro" id="IPR036873">
    <property type="entry name" value="Rhodanese-like_dom_sf"/>
</dbReference>
<evidence type="ECO:0000313" key="2">
    <source>
        <dbReference type="EMBL" id="GEP68026.1"/>
    </source>
</evidence>